<dbReference type="Gene3D" id="3.30.2170.10">
    <property type="entry name" value="archaeoglobus fulgidus dsm 4304 superfamily"/>
    <property type="match status" value="1"/>
</dbReference>
<gene>
    <name evidence="2" type="ORF">SAMN05216564_102136</name>
</gene>
<dbReference type="AlphaFoldDB" id="A0A1H3FNC3"/>
<dbReference type="Pfam" id="PF01949">
    <property type="entry name" value="Endo_dU"/>
    <property type="match status" value="1"/>
</dbReference>
<evidence type="ECO:0000313" key="3">
    <source>
        <dbReference type="Proteomes" id="UP000199079"/>
    </source>
</evidence>
<comment type="similarity">
    <text evidence="1">Belongs to the UPF0215 family.</text>
</comment>
<sequence length="182" mass="19494">MKPGSRSLGIAFSDGDDRSWVAGALVRTNGRVDDLVGGTCTVGGTDATAAVVELVDRLDREDARRLVIAGIAPAWFNLIDLEAVHEAVDRPVIAVSFEASPGLESALREQFDGDALGERLATYRSLPDRHGSTAPFVRAVGIDPERAVEIVAELTIDDDRPEPVRVAKQAARAFRRFSTGPT</sequence>
<dbReference type="InterPro" id="IPR002802">
    <property type="entry name" value="Endo_dU"/>
</dbReference>
<evidence type="ECO:0000256" key="1">
    <source>
        <dbReference type="HAMAP-Rule" id="MF_00582"/>
    </source>
</evidence>
<dbReference type="PANTHER" id="PTHR39518">
    <property type="entry name" value="UPF0215 PROTEIN MJ1150"/>
    <property type="match status" value="1"/>
</dbReference>
<dbReference type="OrthoDB" id="15207at2157"/>
<proteinExistence type="inferred from homology"/>
<organism evidence="2 3">
    <name type="scientific">Halopenitus persicus</name>
    <dbReference type="NCBI Taxonomy" id="1048396"/>
    <lineage>
        <taxon>Archaea</taxon>
        <taxon>Methanobacteriati</taxon>
        <taxon>Methanobacteriota</taxon>
        <taxon>Stenosarchaea group</taxon>
        <taxon>Halobacteria</taxon>
        <taxon>Halobacteriales</taxon>
        <taxon>Haloferacaceae</taxon>
        <taxon>Halopenitus</taxon>
    </lineage>
</organism>
<evidence type="ECO:0000313" key="2">
    <source>
        <dbReference type="EMBL" id="SDX92297.1"/>
    </source>
</evidence>
<dbReference type="PANTHER" id="PTHR39518:SF2">
    <property type="entry name" value="UPF0215 PROTEIN MJ1150"/>
    <property type="match status" value="1"/>
</dbReference>
<protein>
    <recommendedName>
        <fullName evidence="1">UPF0215 protein SAMN05216564_102136</fullName>
    </recommendedName>
</protein>
<dbReference type="HAMAP" id="MF_00582">
    <property type="entry name" value="UPF0215"/>
    <property type="match status" value="1"/>
</dbReference>
<name>A0A1H3FNC3_9EURY</name>
<dbReference type="Proteomes" id="UP000199079">
    <property type="component" value="Unassembled WGS sequence"/>
</dbReference>
<reference evidence="3" key="1">
    <citation type="submission" date="2016-10" db="EMBL/GenBank/DDBJ databases">
        <authorList>
            <person name="Varghese N."/>
            <person name="Submissions S."/>
        </authorList>
    </citation>
    <scope>NUCLEOTIDE SEQUENCE [LARGE SCALE GENOMIC DNA]</scope>
    <source>
        <strain evidence="3">DC30,IBRC 10041,KCTC 4046</strain>
    </source>
</reference>
<dbReference type="RefSeq" id="WP_092730944.1">
    <property type="nucleotide sequence ID" value="NZ_FNPC01000002.1"/>
</dbReference>
<dbReference type="EMBL" id="FNPC01000002">
    <property type="protein sequence ID" value="SDX92297.1"/>
    <property type="molecule type" value="Genomic_DNA"/>
</dbReference>
<accession>A0A1H3FNC3</accession>
<keyword evidence="3" id="KW-1185">Reference proteome</keyword>